<keyword evidence="1 3" id="KW-0597">Phosphoprotein</keyword>
<dbReference type="Pfam" id="PF00196">
    <property type="entry name" value="GerE"/>
    <property type="match status" value="1"/>
</dbReference>
<sequence>MKILLVDDHELFREGIKLLLANLAESCEFAEAAELASALQLATQQRFDIVLLDFRLPGPSGFEALAALRLAAEAASIVVLSGEDDPALIRRVIDEGAAGFIPKASSHAMMMAALRLIIAGGTYLPPHVLSIDARPENDGGNNSEAPTTAHLTERQRETLRLTMQGKSNKVIAREMDVSEATVKAHLAAAFRALGVHNRTEAVYVAARLGISG</sequence>
<dbReference type="SMART" id="SM00421">
    <property type="entry name" value="HTH_LUXR"/>
    <property type="match status" value="1"/>
</dbReference>
<dbReference type="PANTHER" id="PTHR45566">
    <property type="entry name" value="HTH-TYPE TRANSCRIPTIONAL REGULATOR YHJB-RELATED"/>
    <property type="match status" value="1"/>
</dbReference>
<keyword evidence="7" id="KW-1185">Reference proteome</keyword>
<dbReference type="InterPro" id="IPR051015">
    <property type="entry name" value="EvgA-like"/>
</dbReference>
<dbReference type="PANTHER" id="PTHR45566:SF1">
    <property type="entry name" value="HTH-TYPE TRANSCRIPTIONAL REGULATOR YHJB-RELATED"/>
    <property type="match status" value="1"/>
</dbReference>
<feature type="domain" description="HTH luxR-type" evidence="4">
    <location>
        <begin position="144"/>
        <end position="209"/>
    </location>
</feature>
<dbReference type="SUPFAM" id="SSF46894">
    <property type="entry name" value="C-terminal effector domain of the bipartite response regulators"/>
    <property type="match status" value="1"/>
</dbReference>
<gene>
    <name evidence="6" type="ORF">C8D93_1069</name>
</gene>
<dbReference type="EMBL" id="QICN01000006">
    <property type="protein sequence ID" value="PXV67036.1"/>
    <property type="molecule type" value="Genomic_DNA"/>
</dbReference>
<dbReference type="InterPro" id="IPR016032">
    <property type="entry name" value="Sig_transdc_resp-reg_C-effctor"/>
</dbReference>
<dbReference type="AlphaFoldDB" id="A0A318E6B6"/>
<dbReference type="InterPro" id="IPR000792">
    <property type="entry name" value="Tscrpt_reg_LuxR_C"/>
</dbReference>
<evidence type="ECO:0000259" key="4">
    <source>
        <dbReference type="PROSITE" id="PS50043"/>
    </source>
</evidence>
<dbReference type="CDD" id="cd17535">
    <property type="entry name" value="REC_NarL-like"/>
    <property type="match status" value="1"/>
</dbReference>
<dbReference type="GO" id="GO:0006355">
    <property type="term" value="P:regulation of DNA-templated transcription"/>
    <property type="evidence" value="ECO:0007669"/>
    <property type="project" value="InterPro"/>
</dbReference>
<evidence type="ECO:0000256" key="3">
    <source>
        <dbReference type="PROSITE-ProRule" id="PRU00169"/>
    </source>
</evidence>
<keyword evidence="2" id="KW-0238">DNA-binding</keyword>
<dbReference type="PROSITE" id="PS50110">
    <property type="entry name" value="RESPONSE_REGULATORY"/>
    <property type="match status" value="1"/>
</dbReference>
<dbReference type="GO" id="GO:0003677">
    <property type="term" value="F:DNA binding"/>
    <property type="evidence" value="ECO:0007669"/>
    <property type="project" value="UniProtKB-KW"/>
</dbReference>
<dbReference type="InterPro" id="IPR011006">
    <property type="entry name" value="CheY-like_superfamily"/>
</dbReference>
<feature type="modified residue" description="4-aspartylphosphate" evidence="3">
    <location>
        <position position="53"/>
    </location>
</feature>
<dbReference type="GO" id="GO:0000160">
    <property type="term" value="P:phosphorelay signal transduction system"/>
    <property type="evidence" value="ECO:0007669"/>
    <property type="project" value="InterPro"/>
</dbReference>
<comment type="caution">
    <text evidence="6">The sequence shown here is derived from an EMBL/GenBank/DDBJ whole genome shotgun (WGS) entry which is preliminary data.</text>
</comment>
<dbReference type="PROSITE" id="PS50043">
    <property type="entry name" value="HTH_LUXR_2"/>
    <property type="match status" value="1"/>
</dbReference>
<evidence type="ECO:0000256" key="2">
    <source>
        <dbReference type="ARBA" id="ARBA00023125"/>
    </source>
</evidence>
<dbReference type="PRINTS" id="PR00038">
    <property type="entry name" value="HTHLUXR"/>
</dbReference>
<reference evidence="6 7" key="1">
    <citation type="submission" date="2018-04" db="EMBL/GenBank/DDBJ databases">
        <title>Genomic Encyclopedia of Type Strains, Phase IV (KMG-IV): sequencing the most valuable type-strain genomes for metagenomic binning, comparative biology and taxonomic classification.</title>
        <authorList>
            <person name="Goeker M."/>
        </authorList>
    </citation>
    <scope>NUCLEOTIDE SEQUENCE [LARGE SCALE GENOMIC DNA]</scope>
    <source>
        <strain evidence="6 7">DSM 104150</strain>
    </source>
</reference>
<organism evidence="6 7">
    <name type="scientific">Sinimarinibacterium flocculans</name>
    <dbReference type="NCBI Taxonomy" id="985250"/>
    <lineage>
        <taxon>Bacteria</taxon>
        <taxon>Pseudomonadati</taxon>
        <taxon>Pseudomonadota</taxon>
        <taxon>Gammaproteobacteria</taxon>
        <taxon>Nevskiales</taxon>
        <taxon>Nevskiaceae</taxon>
        <taxon>Sinimarinibacterium</taxon>
    </lineage>
</organism>
<proteinExistence type="predicted"/>
<dbReference type="Pfam" id="PF00072">
    <property type="entry name" value="Response_reg"/>
    <property type="match status" value="1"/>
</dbReference>
<evidence type="ECO:0000259" key="5">
    <source>
        <dbReference type="PROSITE" id="PS50110"/>
    </source>
</evidence>
<dbReference type="CDD" id="cd06170">
    <property type="entry name" value="LuxR_C_like"/>
    <property type="match status" value="1"/>
</dbReference>
<dbReference type="RefSeq" id="WP_146216580.1">
    <property type="nucleotide sequence ID" value="NZ_CAKZQT010000016.1"/>
</dbReference>
<evidence type="ECO:0000313" key="6">
    <source>
        <dbReference type="EMBL" id="PXV67036.1"/>
    </source>
</evidence>
<dbReference type="Gene3D" id="3.40.50.2300">
    <property type="match status" value="1"/>
</dbReference>
<dbReference type="OrthoDB" id="9814495at2"/>
<dbReference type="InterPro" id="IPR058245">
    <property type="entry name" value="NreC/VraR/RcsB-like_REC"/>
</dbReference>
<dbReference type="InterPro" id="IPR001789">
    <property type="entry name" value="Sig_transdc_resp-reg_receiver"/>
</dbReference>
<dbReference type="SUPFAM" id="SSF52172">
    <property type="entry name" value="CheY-like"/>
    <property type="match status" value="1"/>
</dbReference>
<evidence type="ECO:0000256" key="1">
    <source>
        <dbReference type="ARBA" id="ARBA00022553"/>
    </source>
</evidence>
<name>A0A318E6B6_9GAMM</name>
<dbReference type="Proteomes" id="UP000248330">
    <property type="component" value="Unassembled WGS sequence"/>
</dbReference>
<protein>
    <submittedName>
        <fullName evidence="6">LuxR family two component transcriptional regulator</fullName>
    </submittedName>
</protein>
<evidence type="ECO:0000313" key="7">
    <source>
        <dbReference type="Proteomes" id="UP000248330"/>
    </source>
</evidence>
<feature type="domain" description="Response regulatory" evidence="5">
    <location>
        <begin position="2"/>
        <end position="118"/>
    </location>
</feature>
<dbReference type="SMART" id="SM00448">
    <property type="entry name" value="REC"/>
    <property type="match status" value="1"/>
</dbReference>
<accession>A0A318E6B6</accession>